<keyword evidence="3" id="KW-1185">Reference proteome</keyword>
<reference evidence="2 3" key="1">
    <citation type="submission" date="2018-03" db="EMBL/GenBank/DDBJ databases">
        <title>Bioinformatic expansion and discovery of thiopeptide antibiotics.</title>
        <authorList>
            <person name="Schwalen C.J."/>
            <person name="Hudson G.A."/>
            <person name="Mitchell D.A."/>
        </authorList>
    </citation>
    <scope>NUCLEOTIDE SEQUENCE [LARGE SCALE GENOMIC DNA]</scope>
    <source>
        <strain evidence="2 3">NRRL 8041</strain>
    </source>
</reference>
<dbReference type="Gene3D" id="3.40.50.720">
    <property type="entry name" value="NAD(P)-binding Rossmann-like Domain"/>
    <property type="match status" value="1"/>
</dbReference>
<accession>A0A318NEI4</accession>
<comment type="caution">
    <text evidence="2">The sequence shown here is derived from an EMBL/GenBank/DDBJ whole genome shotgun (WGS) entry which is preliminary data.</text>
</comment>
<gene>
    <name evidence="2" type="ORF">C7C45_25975</name>
</gene>
<dbReference type="InterPro" id="IPR036291">
    <property type="entry name" value="NAD(P)-bd_dom_sf"/>
</dbReference>
<dbReference type="GO" id="GO:0004074">
    <property type="term" value="F:biliverdin reductase [NAD(P)H] activity"/>
    <property type="evidence" value="ECO:0007669"/>
    <property type="project" value="TreeGrafter"/>
</dbReference>
<evidence type="ECO:0000313" key="2">
    <source>
        <dbReference type="EMBL" id="PYC66178.1"/>
    </source>
</evidence>
<dbReference type="RefSeq" id="WP_110566323.1">
    <property type="nucleotide sequence ID" value="NZ_PYBV01000036.1"/>
</dbReference>
<dbReference type="EMBL" id="PYBV01000036">
    <property type="protein sequence ID" value="PYC66178.1"/>
    <property type="molecule type" value="Genomic_DNA"/>
</dbReference>
<dbReference type="InterPro" id="IPR051606">
    <property type="entry name" value="Polyketide_Oxido-like"/>
</dbReference>
<dbReference type="SUPFAM" id="SSF51735">
    <property type="entry name" value="NAD(P)-binding Rossmann-fold domains"/>
    <property type="match status" value="1"/>
</dbReference>
<dbReference type="Pfam" id="PF13460">
    <property type="entry name" value="NAD_binding_10"/>
    <property type="match status" value="1"/>
</dbReference>
<dbReference type="PANTHER" id="PTHR43355:SF2">
    <property type="entry name" value="FLAVIN REDUCTASE (NADPH)"/>
    <property type="match status" value="1"/>
</dbReference>
<sequence length="212" mass="22505">MRVTIFGASGGIGRQATMQALTSGHEVTAVVRDTARLDVTHPELQVVCVPGLTDPDLLVPALRGSDAVLSAVGPRGRSVGPVATTATRGILTAMESIGVRRFVAVSAAPVGAIPDNESFVNRRIILPAVRALLKNLYTDLTEMEELISRSATDWTIVRPPKLVNRPLSGRYQIAIGRNAARVYAISRADVAHAMLAALHNPATLRQLVGVGY</sequence>
<evidence type="ECO:0000313" key="3">
    <source>
        <dbReference type="Proteomes" id="UP000248333"/>
    </source>
</evidence>
<evidence type="ECO:0000259" key="1">
    <source>
        <dbReference type="Pfam" id="PF13460"/>
    </source>
</evidence>
<protein>
    <submittedName>
        <fullName evidence="2">Epimerase</fullName>
    </submittedName>
</protein>
<dbReference type="AlphaFoldDB" id="A0A318NEI4"/>
<dbReference type="Proteomes" id="UP000248333">
    <property type="component" value="Unassembled WGS sequence"/>
</dbReference>
<feature type="domain" description="NAD(P)-binding" evidence="1">
    <location>
        <begin position="7"/>
        <end position="201"/>
    </location>
</feature>
<organism evidence="2 3">
    <name type="scientific">Micromonospora arborensis</name>
    <dbReference type="NCBI Taxonomy" id="2116518"/>
    <lineage>
        <taxon>Bacteria</taxon>
        <taxon>Bacillati</taxon>
        <taxon>Actinomycetota</taxon>
        <taxon>Actinomycetes</taxon>
        <taxon>Micromonosporales</taxon>
        <taxon>Micromonosporaceae</taxon>
        <taxon>Micromonospora</taxon>
    </lineage>
</organism>
<dbReference type="PANTHER" id="PTHR43355">
    <property type="entry name" value="FLAVIN REDUCTASE (NADPH)"/>
    <property type="match status" value="1"/>
</dbReference>
<dbReference type="OrthoDB" id="4115876at2"/>
<dbReference type="GO" id="GO:0042602">
    <property type="term" value="F:riboflavin reductase (NADPH) activity"/>
    <property type="evidence" value="ECO:0007669"/>
    <property type="project" value="TreeGrafter"/>
</dbReference>
<proteinExistence type="predicted"/>
<name>A0A318NEI4_9ACTN</name>
<dbReference type="InterPro" id="IPR016040">
    <property type="entry name" value="NAD(P)-bd_dom"/>
</dbReference>